<evidence type="ECO:0000259" key="2">
    <source>
        <dbReference type="Pfam" id="PF05662"/>
    </source>
</evidence>
<dbReference type="InterPro" id="IPR008635">
    <property type="entry name" value="Coiled_stalk_dom"/>
</dbReference>
<dbReference type="SUPFAM" id="SSF101967">
    <property type="entry name" value="Adhesin YadA, collagen-binding domain"/>
    <property type="match status" value="1"/>
</dbReference>
<evidence type="ECO:0000259" key="1">
    <source>
        <dbReference type="Pfam" id="PF05658"/>
    </source>
</evidence>
<evidence type="ECO:0000313" key="3">
    <source>
        <dbReference type="EMBL" id="CAB3775064.1"/>
    </source>
</evidence>
<dbReference type="Gene3D" id="2.150.10.10">
    <property type="entry name" value="Serralysin-like metalloprotease, C-terminal"/>
    <property type="match status" value="1"/>
</dbReference>
<dbReference type="EMBL" id="CADIKH010000245">
    <property type="protein sequence ID" value="CAB3775064.1"/>
    <property type="molecule type" value="Genomic_DNA"/>
</dbReference>
<evidence type="ECO:0000313" key="4">
    <source>
        <dbReference type="Proteomes" id="UP000494363"/>
    </source>
</evidence>
<dbReference type="InterPro" id="IPR008640">
    <property type="entry name" value="Adhesin_Head_dom"/>
</dbReference>
<dbReference type="AlphaFoldDB" id="A0A6J5F9A6"/>
<feature type="domain" description="Trimeric autotransporter adhesin YadA-like head" evidence="1">
    <location>
        <begin position="34"/>
        <end position="56"/>
    </location>
</feature>
<organism evidence="3 4">
    <name type="scientific">Paraburkholderia humisilvae</name>
    <dbReference type="NCBI Taxonomy" id="627669"/>
    <lineage>
        <taxon>Bacteria</taxon>
        <taxon>Pseudomonadati</taxon>
        <taxon>Pseudomonadota</taxon>
        <taxon>Betaproteobacteria</taxon>
        <taxon>Burkholderiales</taxon>
        <taxon>Burkholderiaceae</taxon>
        <taxon>Paraburkholderia</taxon>
    </lineage>
</organism>
<sequence>MTSQDMAFHYVSVTDEGDGKHQGNYDNDGATVLGAIAIGPNASASVLNSVALGANSMTGSFSQVSDATIGNTTYGGFAGSARGVVSVGGPGAERQITHVAPGAITSASTDAINGSQLYSAVNGLEALIASVRAELTTLGNQ</sequence>
<dbReference type="GO" id="GO:0019867">
    <property type="term" value="C:outer membrane"/>
    <property type="evidence" value="ECO:0007669"/>
    <property type="project" value="InterPro"/>
</dbReference>
<dbReference type="Pfam" id="PF05662">
    <property type="entry name" value="YadA_stalk"/>
    <property type="match status" value="1"/>
</dbReference>
<name>A0A6J5F9A6_9BURK</name>
<dbReference type="RefSeq" id="WP_175233450.1">
    <property type="nucleotide sequence ID" value="NZ_CADIKH010000245.1"/>
</dbReference>
<proteinExistence type="predicted"/>
<dbReference type="Pfam" id="PF05658">
    <property type="entry name" value="YadA_head"/>
    <property type="match status" value="1"/>
</dbReference>
<protein>
    <recommendedName>
        <fullName evidence="5">Trimeric autotransporter adhesin YadA-like stalk domain-containing protein</fullName>
    </recommendedName>
</protein>
<evidence type="ECO:0008006" key="5">
    <source>
        <dbReference type="Google" id="ProtNLM"/>
    </source>
</evidence>
<reference evidence="3 4" key="1">
    <citation type="submission" date="2020-04" db="EMBL/GenBank/DDBJ databases">
        <authorList>
            <person name="De Canck E."/>
        </authorList>
    </citation>
    <scope>NUCLEOTIDE SEQUENCE [LARGE SCALE GENOMIC DNA]</scope>
    <source>
        <strain evidence="3 4">LMG 29542</strain>
    </source>
</reference>
<dbReference type="InterPro" id="IPR011049">
    <property type="entry name" value="Serralysin-like_metalloprot_C"/>
</dbReference>
<feature type="domain" description="Trimeric autotransporter adhesin YadA-like stalk" evidence="2">
    <location>
        <begin position="95"/>
        <end position="128"/>
    </location>
</feature>
<accession>A0A6J5F9A6</accession>
<keyword evidence="4" id="KW-1185">Reference proteome</keyword>
<gene>
    <name evidence="3" type="ORF">LMG29542_08446</name>
</gene>
<dbReference type="Proteomes" id="UP000494363">
    <property type="component" value="Unassembled WGS sequence"/>
</dbReference>